<name>A0AAV3ZJ75_9GAST</name>
<comment type="caution">
    <text evidence="1">The sequence shown here is derived from an EMBL/GenBank/DDBJ whole genome shotgun (WGS) entry which is preliminary data.</text>
</comment>
<gene>
    <name evidence="1" type="ORF">PoB_002094900</name>
</gene>
<evidence type="ECO:0000313" key="2">
    <source>
        <dbReference type="Proteomes" id="UP000735302"/>
    </source>
</evidence>
<keyword evidence="2" id="KW-1185">Reference proteome</keyword>
<organism evidence="1 2">
    <name type="scientific">Plakobranchus ocellatus</name>
    <dbReference type="NCBI Taxonomy" id="259542"/>
    <lineage>
        <taxon>Eukaryota</taxon>
        <taxon>Metazoa</taxon>
        <taxon>Spiralia</taxon>
        <taxon>Lophotrochozoa</taxon>
        <taxon>Mollusca</taxon>
        <taxon>Gastropoda</taxon>
        <taxon>Heterobranchia</taxon>
        <taxon>Euthyneura</taxon>
        <taxon>Panpulmonata</taxon>
        <taxon>Sacoglossa</taxon>
        <taxon>Placobranchoidea</taxon>
        <taxon>Plakobranchidae</taxon>
        <taxon>Plakobranchus</taxon>
    </lineage>
</organism>
<accession>A0AAV3ZJ75</accession>
<dbReference type="Proteomes" id="UP000735302">
    <property type="component" value="Unassembled WGS sequence"/>
</dbReference>
<evidence type="ECO:0000313" key="1">
    <source>
        <dbReference type="EMBL" id="GFN94443.1"/>
    </source>
</evidence>
<protein>
    <submittedName>
        <fullName evidence="1">Uncharacterized protein</fullName>
    </submittedName>
</protein>
<dbReference type="EMBL" id="BLXT01002455">
    <property type="protein sequence ID" value="GFN94443.1"/>
    <property type="molecule type" value="Genomic_DNA"/>
</dbReference>
<dbReference type="AlphaFoldDB" id="A0AAV3ZJ75"/>
<sequence>MKRETIGCPTVKKWRVEKKAADLCFCMENQIEPNITTGFKLDEVGAQYKLSCICKSPSKFFELPLDDRMKLVNEIDKFLALPGNCLLMDVID</sequence>
<proteinExistence type="predicted"/>
<reference evidence="1 2" key="1">
    <citation type="journal article" date="2021" name="Elife">
        <title>Chloroplast acquisition without the gene transfer in kleptoplastic sea slugs, Plakobranchus ocellatus.</title>
        <authorList>
            <person name="Maeda T."/>
            <person name="Takahashi S."/>
            <person name="Yoshida T."/>
            <person name="Shimamura S."/>
            <person name="Takaki Y."/>
            <person name="Nagai Y."/>
            <person name="Toyoda A."/>
            <person name="Suzuki Y."/>
            <person name="Arimoto A."/>
            <person name="Ishii H."/>
            <person name="Satoh N."/>
            <person name="Nishiyama T."/>
            <person name="Hasebe M."/>
            <person name="Maruyama T."/>
            <person name="Minagawa J."/>
            <person name="Obokata J."/>
            <person name="Shigenobu S."/>
        </authorList>
    </citation>
    <scope>NUCLEOTIDE SEQUENCE [LARGE SCALE GENOMIC DNA]</scope>
</reference>